<evidence type="ECO:0000313" key="2">
    <source>
        <dbReference type="Proteomes" id="UP000594262"/>
    </source>
</evidence>
<protein>
    <submittedName>
        <fullName evidence="1">Uncharacterized protein</fullName>
    </submittedName>
</protein>
<organism evidence="1 2">
    <name type="scientific">Clytia hemisphaerica</name>
    <dbReference type="NCBI Taxonomy" id="252671"/>
    <lineage>
        <taxon>Eukaryota</taxon>
        <taxon>Metazoa</taxon>
        <taxon>Cnidaria</taxon>
        <taxon>Hydrozoa</taxon>
        <taxon>Hydroidolina</taxon>
        <taxon>Leptothecata</taxon>
        <taxon>Obeliida</taxon>
        <taxon>Clytiidae</taxon>
        <taxon>Clytia</taxon>
    </lineage>
</organism>
<dbReference type="EnsemblMetazoa" id="CLYHEMT022064.1">
    <property type="protein sequence ID" value="CLYHEMP022064.1"/>
    <property type="gene ID" value="CLYHEMG022064"/>
</dbReference>
<accession>A0A7M5XGR4</accession>
<dbReference type="Proteomes" id="UP000594262">
    <property type="component" value="Unplaced"/>
</dbReference>
<name>A0A7M5XGR4_9CNID</name>
<sequence length="159" mass="18559">DKWMFTEKRESFRVVFTWVHLWAVLHPFSPFLPSTKLYGQNIRIDAKSINKDEAELTLKENNIDRITHLYVIDDDGVEDVFSNGFRIKNSQEEGCITVILKNIDRKKKFKVAVCGIVRDGDNEKEISLTCDKEIEPNQGNFEVNLISFLPRFCFIDQNE</sequence>
<evidence type="ECO:0000313" key="1">
    <source>
        <dbReference type="EnsemblMetazoa" id="CLYHEMP022064.1"/>
    </source>
</evidence>
<keyword evidence="2" id="KW-1185">Reference proteome</keyword>
<reference evidence="1" key="1">
    <citation type="submission" date="2021-01" db="UniProtKB">
        <authorList>
            <consortium name="EnsemblMetazoa"/>
        </authorList>
    </citation>
    <scope>IDENTIFICATION</scope>
</reference>
<proteinExistence type="predicted"/>
<dbReference type="AlphaFoldDB" id="A0A7M5XGR4"/>